<organism evidence="2 3">
    <name type="scientific">Pleurotus eryngii</name>
    <name type="common">Boletus of the steppes</name>
    <dbReference type="NCBI Taxonomy" id="5323"/>
    <lineage>
        <taxon>Eukaryota</taxon>
        <taxon>Fungi</taxon>
        <taxon>Dikarya</taxon>
        <taxon>Basidiomycota</taxon>
        <taxon>Agaricomycotina</taxon>
        <taxon>Agaricomycetes</taxon>
        <taxon>Agaricomycetidae</taxon>
        <taxon>Agaricales</taxon>
        <taxon>Pleurotineae</taxon>
        <taxon>Pleurotaceae</taxon>
        <taxon>Pleurotus</taxon>
    </lineage>
</organism>
<comment type="caution">
    <text evidence="2">The sequence shown here is derived from an EMBL/GenBank/DDBJ whole genome shotgun (WGS) entry which is preliminary data.</text>
</comment>
<sequence>MIPFHALYTSLPMGSRVANINEGHLVEKYPRDLQDAQGSIYCLELIIRKVPGTSNAGVHPTIYAGMDPDKQNEKHEIIEGLLVTPWFKVNSTPSPYFVALNAVGPELYLTSHKGEKQIWHDAPIEYSNHPISPRLDDHLGGLKSTRLNRPPTQSSDSLPDMCPCRSNASSSTRIEKPLRSPL</sequence>
<reference evidence="2" key="1">
    <citation type="submission" date="2020-11" db="EMBL/GenBank/DDBJ databases">
        <authorList>
            <consortium name="DOE Joint Genome Institute"/>
            <person name="Ahrendt S."/>
            <person name="Riley R."/>
            <person name="Andreopoulos W."/>
            <person name="Labutti K."/>
            <person name="Pangilinan J."/>
            <person name="Ruiz-Duenas F.J."/>
            <person name="Barrasa J.M."/>
            <person name="Sanchez-Garcia M."/>
            <person name="Camarero S."/>
            <person name="Miyauchi S."/>
            <person name="Serrano A."/>
            <person name="Linde D."/>
            <person name="Babiker R."/>
            <person name="Drula E."/>
            <person name="Ayuso-Fernandez I."/>
            <person name="Pacheco R."/>
            <person name="Padilla G."/>
            <person name="Ferreira P."/>
            <person name="Barriuso J."/>
            <person name="Kellner H."/>
            <person name="Castanera R."/>
            <person name="Alfaro M."/>
            <person name="Ramirez L."/>
            <person name="Pisabarro A.G."/>
            <person name="Kuo A."/>
            <person name="Tritt A."/>
            <person name="Lipzen A."/>
            <person name="He G."/>
            <person name="Yan M."/>
            <person name="Ng V."/>
            <person name="Cullen D."/>
            <person name="Martin F."/>
            <person name="Rosso M.-N."/>
            <person name="Henrissat B."/>
            <person name="Hibbett D."/>
            <person name="Martinez A.T."/>
            <person name="Grigoriev I.V."/>
        </authorList>
    </citation>
    <scope>NUCLEOTIDE SEQUENCE</scope>
    <source>
        <strain evidence="2">ATCC 90797</strain>
    </source>
</reference>
<proteinExistence type="predicted"/>
<evidence type="ECO:0000313" key="3">
    <source>
        <dbReference type="Proteomes" id="UP000807025"/>
    </source>
</evidence>
<protein>
    <submittedName>
        <fullName evidence="2">Uncharacterized protein</fullName>
    </submittedName>
</protein>
<feature type="compositionally biased region" description="Polar residues" evidence="1">
    <location>
        <begin position="145"/>
        <end position="157"/>
    </location>
</feature>
<keyword evidence="3" id="KW-1185">Reference proteome</keyword>
<accession>A0A9P6ABC8</accession>
<dbReference type="EMBL" id="MU154521">
    <property type="protein sequence ID" value="KAF9502095.1"/>
    <property type="molecule type" value="Genomic_DNA"/>
</dbReference>
<evidence type="ECO:0000313" key="2">
    <source>
        <dbReference type="EMBL" id="KAF9502095.1"/>
    </source>
</evidence>
<feature type="compositionally biased region" description="Basic and acidic residues" evidence="1">
    <location>
        <begin position="173"/>
        <end position="182"/>
    </location>
</feature>
<name>A0A9P6ABC8_PLEER</name>
<evidence type="ECO:0000256" key="1">
    <source>
        <dbReference type="SAM" id="MobiDB-lite"/>
    </source>
</evidence>
<feature type="region of interest" description="Disordered" evidence="1">
    <location>
        <begin position="135"/>
        <end position="182"/>
    </location>
</feature>
<dbReference type="Proteomes" id="UP000807025">
    <property type="component" value="Unassembled WGS sequence"/>
</dbReference>
<gene>
    <name evidence="2" type="ORF">BDN71DRAFT_5198</name>
</gene>
<dbReference type="AlphaFoldDB" id="A0A9P6ABC8"/>